<sequence>MVLNGKVIQVIKDCNHFTANQSLVRLFKPVIDAIGHLERARTTLSEIWKEFLNVYKSIRDAEVYSQFKLFESHCLNVIQLQTKVFHKEIYVIAFFLHQAYCCGAVLKKHLLSDVGQMILC</sequence>
<dbReference type="EMBL" id="DS178340">
    <property type="protein sequence ID" value="EFP91035.2"/>
    <property type="molecule type" value="Genomic_DNA"/>
</dbReference>
<reference evidence="2" key="2">
    <citation type="journal article" date="2011" name="Proc. Natl. Acad. Sci. U.S.A.">
        <title>Obligate biotrophy features unraveled by the genomic analysis of rust fungi.</title>
        <authorList>
            <person name="Duplessis S."/>
            <person name="Cuomo C.A."/>
            <person name="Lin Y.-C."/>
            <person name="Aerts A."/>
            <person name="Tisserant E."/>
            <person name="Veneault-Fourrey C."/>
            <person name="Joly D.L."/>
            <person name="Hacquard S."/>
            <person name="Amselem J."/>
            <person name="Cantarel B.L."/>
            <person name="Chiu R."/>
            <person name="Coutinho P.M."/>
            <person name="Feau N."/>
            <person name="Field M."/>
            <person name="Frey P."/>
            <person name="Gelhaye E."/>
            <person name="Goldberg J."/>
            <person name="Grabherr M.G."/>
            <person name="Kodira C.D."/>
            <person name="Kohler A."/>
            <person name="Kuees U."/>
            <person name="Lindquist E.A."/>
            <person name="Lucas S.M."/>
            <person name="Mago R."/>
            <person name="Mauceli E."/>
            <person name="Morin E."/>
            <person name="Murat C."/>
            <person name="Pangilinan J.L."/>
            <person name="Park R."/>
            <person name="Pearson M."/>
            <person name="Quesneville H."/>
            <person name="Rouhier N."/>
            <person name="Sakthikumar S."/>
            <person name="Salamov A.A."/>
            <person name="Schmutz J."/>
            <person name="Selles B."/>
            <person name="Shapiro H."/>
            <person name="Tanguay P."/>
            <person name="Tuskan G.A."/>
            <person name="Henrissat B."/>
            <person name="Van de Peer Y."/>
            <person name="Rouze P."/>
            <person name="Ellis J.G."/>
            <person name="Dodds P.N."/>
            <person name="Schein J.E."/>
            <person name="Zhong S."/>
            <person name="Hamelin R.C."/>
            <person name="Grigoriev I.V."/>
            <person name="Szabo L.J."/>
            <person name="Martin F."/>
        </authorList>
    </citation>
    <scope>NUCLEOTIDE SEQUENCE [LARGE SCALE GENOMIC DNA]</scope>
    <source>
        <strain evidence="2">CRL 75-36-700-3 / race SCCL</strain>
    </source>
</reference>
<protein>
    <submittedName>
        <fullName evidence="1">Uncharacterized protein</fullName>
    </submittedName>
</protein>
<proteinExistence type="predicted"/>
<dbReference type="RefSeq" id="XP_003335454.2">
    <property type="nucleotide sequence ID" value="XM_003335406.2"/>
</dbReference>
<dbReference type="HOGENOM" id="CLU_2050826_0_0_1"/>
<dbReference type="OrthoDB" id="2506168at2759"/>
<dbReference type="KEGG" id="pgr:PGTG_17307"/>
<dbReference type="GeneID" id="10528533"/>
<organism evidence="1 2">
    <name type="scientific">Puccinia graminis f. sp. tritici (strain CRL 75-36-700-3 / race SCCL)</name>
    <name type="common">Black stem rust fungus</name>
    <dbReference type="NCBI Taxonomy" id="418459"/>
    <lineage>
        <taxon>Eukaryota</taxon>
        <taxon>Fungi</taxon>
        <taxon>Dikarya</taxon>
        <taxon>Basidiomycota</taxon>
        <taxon>Pucciniomycotina</taxon>
        <taxon>Pucciniomycetes</taxon>
        <taxon>Pucciniales</taxon>
        <taxon>Pucciniaceae</taxon>
        <taxon>Puccinia</taxon>
    </lineage>
</organism>
<accession>E3L3B0</accession>
<evidence type="ECO:0000313" key="1">
    <source>
        <dbReference type="EMBL" id="EFP91035.2"/>
    </source>
</evidence>
<dbReference type="InParanoid" id="E3L3B0"/>
<name>E3L3B0_PUCGT</name>
<keyword evidence="2" id="KW-1185">Reference proteome</keyword>
<dbReference type="VEuPathDB" id="FungiDB:PGTG_17307"/>
<dbReference type="Proteomes" id="UP000008783">
    <property type="component" value="Unassembled WGS sequence"/>
</dbReference>
<evidence type="ECO:0000313" key="2">
    <source>
        <dbReference type="Proteomes" id="UP000008783"/>
    </source>
</evidence>
<dbReference type="AlphaFoldDB" id="E3L3B0"/>
<gene>
    <name evidence="1" type="ORF">PGTG_17307</name>
</gene>
<reference key="1">
    <citation type="submission" date="2007-01" db="EMBL/GenBank/DDBJ databases">
        <title>The Genome Sequence of Puccinia graminis f. sp. tritici Strain CRL 75-36-700-3.</title>
        <authorList>
            <consortium name="The Broad Institute Genome Sequencing Platform"/>
            <person name="Birren B."/>
            <person name="Lander E."/>
            <person name="Galagan J."/>
            <person name="Nusbaum C."/>
            <person name="Devon K."/>
            <person name="Cuomo C."/>
            <person name="Jaffe D."/>
            <person name="Butler J."/>
            <person name="Alvarez P."/>
            <person name="Gnerre S."/>
            <person name="Grabherr M."/>
            <person name="Mauceli E."/>
            <person name="Brockman W."/>
            <person name="Young S."/>
            <person name="LaButti K."/>
            <person name="Sykes S."/>
            <person name="DeCaprio D."/>
            <person name="Crawford M."/>
            <person name="Koehrsen M."/>
            <person name="Engels R."/>
            <person name="Montgomery P."/>
            <person name="Pearson M."/>
            <person name="Howarth C."/>
            <person name="Larson L."/>
            <person name="White J."/>
            <person name="Zeng Q."/>
            <person name="Kodira C."/>
            <person name="Yandava C."/>
            <person name="Alvarado L."/>
            <person name="O'Leary S."/>
            <person name="Szabo L."/>
            <person name="Dean R."/>
            <person name="Schein J."/>
        </authorList>
    </citation>
    <scope>NUCLEOTIDE SEQUENCE</scope>
    <source>
        <strain>CRL 75-36-700-3</strain>
    </source>
</reference>